<dbReference type="Proteomes" id="UP000659698">
    <property type="component" value="Unassembled WGS sequence"/>
</dbReference>
<feature type="signal peptide" evidence="1">
    <location>
        <begin position="1"/>
        <end position="17"/>
    </location>
</feature>
<dbReference type="EMBL" id="JACOAF010000030">
    <property type="protein sequence ID" value="MBC3540743.1"/>
    <property type="molecule type" value="Genomic_DNA"/>
</dbReference>
<gene>
    <name evidence="2" type="ORF">H7U12_13700</name>
</gene>
<evidence type="ECO:0000313" key="3">
    <source>
        <dbReference type="Proteomes" id="UP000659698"/>
    </source>
</evidence>
<keyword evidence="1" id="KW-0732">Signal</keyword>
<evidence type="ECO:0000313" key="2">
    <source>
        <dbReference type="EMBL" id="MBC3540743.1"/>
    </source>
</evidence>
<sequence>MKLIVLLFAMCIGSGLALQDALSGIRYNQEVIYINQSGAPMPGPTAEDAETATPITYHQGTTGKVSLNA</sequence>
<proteinExistence type="predicted"/>
<protein>
    <submittedName>
        <fullName evidence="2">Uncharacterized protein</fullName>
    </submittedName>
</protein>
<feature type="chain" id="PRO_5047169705" evidence="1">
    <location>
        <begin position="18"/>
        <end position="69"/>
    </location>
</feature>
<evidence type="ECO:0000256" key="1">
    <source>
        <dbReference type="SAM" id="SignalP"/>
    </source>
</evidence>
<reference evidence="2 3" key="1">
    <citation type="journal article" date="2019" name="Int. J. Syst. Evol. Microbiol.">
        <title>Rufibacter sediminis sp. nov., isolated from freshwater lake sediment.</title>
        <authorList>
            <person name="Qu J.H."/>
            <person name="Zhang L.J."/>
            <person name="Fu Y.H."/>
            <person name="Li H.F."/>
        </authorList>
    </citation>
    <scope>NUCLEOTIDE SEQUENCE [LARGE SCALE GENOMIC DNA]</scope>
    <source>
        <strain evidence="2 3">H-1</strain>
    </source>
</reference>
<comment type="caution">
    <text evidence="2">The sequence shown here is derived from an EMBL/GenBank/DDBJ whole genome shotgun (WGS) entry which is preliminary data.</text>
</comment>
<organism evidence="2 3">
    <name type="scientific">Rufibacter sediminis</name>
    <dbReference type="NCBI Taxonomy" id="2762756"/>
    <lineage>
        <taxon>Bacteria</taxon>
        <taxon>Pseudomonadati</taxon>
        <taxon>Bacteroidota</taxon>
        <taxon>Cytophagia</taxon>
        <taxon>Cytophagales</taxon>
        <taxon>Hymenobacteraceae</taxon>
        <taxon>Rufibacter</taxon>
    </lineage>
</organism>
<accession>A0ABR6VVB4</accession>
<dbReference type="RefSeq" id="WP_186638846.1">
    <property type="nucleotide sequence ID" value="NZ_JACOAF010000030.1"/>
</dbReference>
<name>A0ABR6VVB4_9BACT</name>
<keyword evidence="3" id="KW-1185">Reference proteome</keyword>